<evidence type="ECO:0000313" key="12">
    <source>
        <dbReference type="Proteomes" id="UP001500742"/>
    </source>
</evidence>
<dbReference type="Gene3D" id="3.40.50.80">
    <property type="entry name" value="Nucleotide-binding domain of ferredoxin-NADP reductase (FNR) module"/>
    <property type="match status" value="1"/>
</dbReference>
<proteinExistence type="predicted"/>
<dbReference type="RefSeq" id="WP_259088694.1">
    <property type="nucleotide sequence ID" value="NZ_BAAAZC010000009.1"/>
</dbReference>
<keyword evidence="3" id="KW-0001">2Fe-2S</keyword>
<dbReference type="PROSITE" id="PS51085">
    <property type="entry name" value="2FE2S_FER_2"/>
    <property type="match status" value="1"/>
</dbReference>
<gene>
    <name evidence="11" type="primary">paaK_1</name>
    <name evidence="11" type="ORF">GCM10022210_13210</name>
</gene>
<dbReference type="SUPFAM" id="SSF52343">
    <property type="entry name" value="Ferredoxin reductase-like, C-terminal NADP-linked domain"/>
    <property type="match status" value="1"/>
</dbReference>
<comment type="caution">
    <text evidence="11">The sequence shown here is derived from an EMBL/GenBank/DDBJ whole genome shotgun (WGS) entry which is preliminary data.</text>
</comment>
<keyword evidence="5" id="KW-0274">FAD</keyword>
<dbReference type="InterPro" id="IPR017927">
    <property type="entry name" value="FAD-bd_FR_type"/>
</dbReference>
<dbReference type="Pfam" id="PF00175">
    <property type="entry name" value="NAD_binding_1"/>
    <property type="match status" value="1"/>
</dbReference>
<evidence type="ECO:0000259" key="9">
    <source>
        <dbReference type="PROSITE" id="PS51085"/>
    </source>
</evidence>
<evidence type="ECO:0000259" key="10">
    <source>
        <dbReference type="PROSITE" id="PS51384"/>
    </source>
</evidence>
<keyword evidence="12" id="KW-1185">Reference proteome</keyword>
<evidence type="ECO:0000256" key="2">
    <source>
        <dbReference type="ARBA" id="ARBA00022630"/>
    </source>
</evidence>
<dbReference type="Pfam" id="PF00970">
    <property type="entry name" value="FAD_binding_6"/>
    <property type="match status" value="1"/>
</dbReference>
<dbReference type="PROSITE" id="PS00197">
    <property type="entry name" value="2FE2S_FER_1"/>
    <property type="match status" value="1"/>
</dbReference>
<dbReference type="InterPro" id="IPR017938">
    <property type="entry name" value="Riboflavin_synthase-like_b-brl"/>
</dbReference>
<keyword evidence="8" id="KW-0411">Iron-sulfur</keyword>
<evidence type="ECO:0000256" key="1">
    <source>
        <dbReference type="ARBA" id="ARBA00001974"/>
    </source>
</evidence>
<evidence type="ECO:0000256" key="6">
    <source>
        <dbReference type="ARBA" id="ARBA00023002"/>
    </source>
</evidence>
<dbReference type="InterPro" id="IPR001433">
    <property type="entry name" value="OxRdtase_FAD/NAD-bd"/>
</dbReference>
<dbReference type="PANTHER" id="PTHR47354:SF8">
    <property type="entry name" value="1,2-PHENYLACETYL-COA EPOXIDASE, SUBUNIT E"/>
    <property type="match status" value="1"/>
</dbReference>
<reference evidence="12" key="1">
    <citation type="journal article" date="2019" name="Int. J. Syst. Evol. Microbiol.">
        <title>The Global Catalogue of Microorganisms (GCM) 10K type strain sequencing project: providing services to taxonomists for standard genome sequencing and annotation.</title>
        <authorList>
            <consortium name="The Broad Institute Genomics Platform"/>
            <consortium name="The Broad Institute Genome Sequencing Center for Infectious Disease"/>
            <person name="Wu L."/>
            <person name="Ma J."/>
        </authorList>
    </citation>
    <scope>NUCLEOTIDE SEQUENCE [LARGE SCALE GENOMIC DNA]</scope>
    <source>
        <strain evidence="12">JCM 16601</strain>
    </source>
</reference>
<evidence type="ECO:0000256" key="5">
    <source>
        <dbReference type="ARBA" id="ARBA00022827"/>
    </source>
</evidence>
<dbReference type="InterPro" id="IPR036010">
    <property type="entry name" value="2Fe-2S_ferredoxin-like_sf"/>
</dbReference>
<dbReference type="SUPFAM" id="SSF54292">
    <property type="entry name" value="2Fe-2S ferredoxin-like"/>
    <property type="match status" value="1"/>
</dbReference>
<dbReference type="PROSITE" id="PS51384">
    <property type="entry name" value="FAD_FR"/>
    <property type="match status" value="1"/>
</dbReference>
<keyword evidence="7" id="KW-0408">Iron</keyword>
<evidence type="ECO:0000256" key="8">
    <source>
        <dbReference type="ARBA" id="ARBA00023014"/>
    </source>
</evidence>
<organism evidence="11 12">
    <name type="scientific">Mucilaginibacter dorajii</name>
    <dbReference type="NCBI Taxonomy" id="692994"/>
    <lineage>
        <taxon>Bacteria</taxon>
        <taxon>Pseudomonadati</taxon>
        <taxon>Bacteroidota</taxon>
        <taxon>Sphingobacteriia</taxon>
        <taxon>Sphingobacteriales</taxon>
        <taxon>Sphingobacteriaceae</taxon>
        <taxon>Mucilaginibacter</taxon>
    </lineage>
</organism>
<dbReference type="Pfam" id="PF00111">
    <property type="entry name" value="Fer2"/>
    <property type="match status" value="1"/>
</dbReference>
<dbReference type="InterPro" id="IPR001709">
    <property type="entry name" value="Flavoprot_Pyr_Nucl_cyt_Rdtase"/>
</dbReference>
<evidence type="ECO:0000256" key="4">
    <source>
        <dbReference type="ARBA" id="ARBA00022723"/>
    </source>
</evidence>
<comment type="cofactor">
    <cofactor evidence="1">
        <name>FAD</name>
        <dbReference type="ChEBI" id="CHEBI:57692"/>
    </cofactor>
</comment>
<dbReference type="InterPro" id="IPR006058">
    <property type="entry name" value="2Fe2S_fd_BS"/>
</dbReference>
<evidence type="ECO:0000256" key="3">
    <source>
        <dbReference type="ARBA" id="ARBA00022714"/>
    </source>
</evidence>
<dbReference type="InterPro" id="IPR001041">
    <property type="entry name" value="2Fe-2S_ferredoxin-type"/>
</dbReference>
<dbReference type="Proteomes" id="UP001500742">
    <property type="component" value="Unassembled WGS sequence"/>
</dbReference>
<sequence length="347" mass="38754">MLSFTLKVVEIRSETSDTVTVCFKQPGLKKIKYLPGQYLTLIFRINGRKYIRPYSFSSAPGVDPYLEVTIKRVPGGVVSNHVNDFLKVDELVEVIQPMGDFVLNNEMLENNLHIVLWGAGSGITPLISIAKYVLNTNTGNRVTLVYGNKNSESVIFKNKITELENQYPETLDTWHFYTQLKIAENNSEIIEGRISPERILAILKQQVDIQNTVHFICGPTGLKQSVKETLKELSVDDDAIFTEEFETIKNPEDFKDITTRLVEFVKNGVGSKVEVTKGKSLLEAGLDFNLDLDYSCQTGSCTLCKAKILAGSIKTIGIQHMPSSLKDDECLLCCGYPLSDDIKVSVL</sequence>
<keyword evidence="6" id="KW-0560">Oxidoreductase</keyword>
<dbReference type="InterPro" id="IPR039261">
    <property type="entry name" value="FNR_nucleotide-bd"/>
</dbReference>
<dbReference type="InterPro" id="IPR050415">
    <property type="entry name" value="MRET"/>
</dbReference>
<feature type="domain" description="2Fe-2S ferredoxin-type" evidence="9">
    <location>
        <begin position="260"/>
        <end position="347"/>
    </location>
</feature>
<dbReference type="CDD" id="cd06214">
    <property type="entry name" value="PA_degradation_oxidoreductase_like"/>
    <property type="match status" value="1"/>
</dbReference>
<dbReference type="Gene3D" id="2.40.30.10">
    <property type="entry name" value="Translation factors"/>
    <property type="match status" value="1"/>
</dbReference>
<evidence type="ECO:0000313" key="11">
    <source>
        <dbReference type="EMBL" id="GAA3966076.1"/>
    </source>
</evidence>
<dbReference type="InterPro" id="IPR008333">
    <property type="entry name" value="Cbr1-like_FAD-bd_dom"/>
</dbReference>
<dbReference type="CDD" id="cd00207">
    <property type="entry name" value="fer2"/>
    <property type="match status" value="1"/>
</dbReference>
<dbReference type="Gene3D" id="3.10.20.30">
    <property type="match status" value="1"/>
</dbReference>
<protein>
    <submittedName>
        <fullName evidence="11">Phenylacetate-CoA oxygenase/reductase subunit PaaK</fullName>
    </submittedName>
</protein>
<feature type="domain" description="FAD-binding FR-type" evidence="10">
    <location>
        <begin position="1"/>
        <end position="104"/>
    </location>
</feature>
<name>A0ABP7PKG6_9SPHI</name>
<keyword evidence="4" id="KW-0479">Metal-binding</keyword>
<dbReference type="PANTHER" id="PTHR47354">
    <property type="entry name" value="NADH OXIDOREDUCTASE HCR"/>
    <property type="match status" value="1"/>
</dbReference>
<dbReference type="EMBL" id="BAAAZC010000009">
    <property type="protein sequence ID" value="GAA3966076.1"/>
    <property type="molecule type" value="Genomic_DNA"/>
</dbReference>
<dbReference type="InterPro" id="IPR012675">
    <property type="entry name" value="Beta-grasp_dom_sf"/>
</dbReference>
<evidence type="ECO:0000256" key="7">
    <source>
        <dbReference type="ARBA" id="ARBA00023004"/>
    </source>
</evidence>
<dbReference type="PRINTS" id="PR00371">
    <property type="entry name" value="FPNCR"/>
</dbReference>
<dbReference type="SUPFAM" id="SSF63380">
    <property type="entry name" value="Riboflavin synthase domain-like"/>
    <property type="match status" value="1"/>
</dbReference>
<accession>A0ABP7PKG6</accession>
<keyword evidence="2" id="KW-0285">Flavoprotein</keyword>